<organism evidence="2 3">
    <name type="scientific">Longivirga aurantiaca</name>
    <dbReference type="NCBI Taxonomy" id="1837743"/>
    <lineage>
        <taxon>Bacteria</taxon>
        <taxon>Bacillati</taxon>
        <taxon>Actinomycetota</taxon>
        <taxon>Actinomycetes</taxon>
        <taxon>Sporichthyales</taxon>
        <taxon>Sporichthyaceae</taxon>
        <taxon>Longivirga</taxon>
    </lineage>
</organism>
<dbReference type="RefSeq" id="WP_386767485.1">
    <property type="nucleotide sequence ID" value="NZ_JBHSTI010000008.1"/>
</dbReference>
<accession>A0ABW1T346</accession>
<name>A0ABW1T346_9ACTN</name>
<comment type="caution">
    <text evidence="2">The sequence shown here is derived from an EMBL/GenBank/DDBJ whole genome shotgun (WGS) entry which is preliminary data.</text>
</comment>
<reference evidence="3" key="1">
    <citation type="journal article" date="2019" name="Int. J. Syst. Evol. Microbiol.">
        <title>The Global Catalogue of Microorganisms (GCM) 10K type strain sequencing project: providing services to taxonomists for standard genome sequencing and annotation.</title>
        <authorList>
            <consortium name="The Broad Institute Genomics Platform"/>
            <consortium name="The Broad Institute Genome Sequencing Center for Infectious Disease"/>
            <person name="Wu L."/>
            <person name="Ma J."/>
        </authorList>
    </citation>
    <scope>NUCLEOTIDE SEQUENCE [LARGE SCALE GENOMIC DNA]</scope>
    <source>
        <strain evidence="3">CGMCC 4.7317</strain>
    </source>
</reference>
<gene>
    <name evidence="2" type="ORF">ACFQGU_13450</name>
</gene>
<feature type="region of interest" description="Disordered" evidence="1">
    <location>
        <begin position="1"/>
        <end position="63"/>
    </location>
</feature>
<evidence type="ECO:0000313" key="2">
    <source>
        <dbReference type="EMBL" id="MFC6238889.1"/>
    </source>
</evidence>
<feature type="compositionally biased region" description="Basic and acidic residues" evidence="1">
    <location>
        <begin position="49"/>
        <end position="63"/>
    </location>
</feature>
<keyword evidence="3" id="KW-1185">Reference proteome</keyword>
<sequence length="63" mass="6826">MTDPTKNHTGTDVPETDGLTPAEQPEPEASSDGDGSWTADPQTQDPDEDRSVDAVIRRTSRED</sequence>
<dbReference type="Proteomes" id="UP001596138">
    <property type="component" value="Unassembled WGS sequence"/>
</dbReference>
<dbReference type="EMBL" id="JBHSTI010000008">
    <property type="protein sequence ID" value="MFC6238889.1"/>
    <property type="molecule type" value="Genomic_DNA"/>
</dbReference>
<evidence type="ECO:0000313" key="3">
    <source>
        <dbReference type="Proteomes" id="UP001596138"/>
    </source>
</evidence>
<protein>
    <submittedName>
        <fullName evidence="2">Uncharacterized protein</fullName>
    </submittedName>
</protein>
<proteinExistence type="predicted"/>
<evidence type="ECO:0000256" key="1">
    <source>
        <dbReference type="SAM" id="MobiDB-lite"/>
    </source>
</evidence>